<organism evidence="1">
    <name type="scientific">uncultured Chloroflexia bacterium</name>
    <dbReference type="NCBI Taxonomy" id="1672391"/>
    <lineage>
        <taxon>Bacteria</taxon>
        <taxon>Bacillati</taxon>
        <taxon>Chloroflexota</taxon>
        <taxon>Chloroflexia</taxon>
        <taxon>environmental samples</taxon>
    </lineage>
</organism>
<protein>
    <submittedName>
        <fullName evidence="1">Uncharacterized protein</fullName>
    </submittedName>
</protein>
<proteinExistence type="predicted"/>
<dbReference type="EMBL" id="CADCTR010001598">
    <property type="protein sequence ID" value="CAA9303405.1"/>
    <property type="molecule type" value="Genomic_DNA"/>
</dbReference>
<gene>
    <name evidence="1" type="ORF">AVDCRST_MAG93-4758</name>
</gene>
<dbReference type="AlphaFoldDB" id="A0A6J4KEC2"/>
<evidence type="ECO:0000313" key="1">
    <source>
        <dbReference type="EMBL" id="CAA9303405.1"/>
    </source>
</evidence>
<name>A0A6J4KEC2_9CHLR</name>
<sequence length="47" mass="5236">MVGFDLTIVVKAQVQEPHTISLRTVLSIHLFSLLHLEPELLAGQLLD</sequence>
<accession>A0A6J4KEC2</accession>
<reference evidence="1" key="1">
    <citation type="submission" date="2020-02" db="EMBL/GenBank/DDBJ databases">
        <authorList>
            <person name="Meier V. D."/>
        </authorList>
    </citation>
    <scope>NUCLEOTIDE SEQUENCE</scope>
    <source>
        <strain evidence="1">AVDCRST_MAG93</strain>
    </source>
</reference>